<evidence type="ECO:0000313" key="1">
    <source>
        <dbReference type="EMBL" id="KZO92478.1"/>
    </source>
</evidence>
<accession>A0A167IBF0</accession>
<dbReference type="Proteomes" id="UP000076738">
    <property type="component" value="Unassembled WGS sequence"/>
</dbReference>
<proteinExistence type="predicted"/>
<dbReference type="AlphaFoldDB" id="A0A167IBF0"/>
<keyword evidence="2" id="KW-1185">Reference proteome</keyword>
<name>A0A167IBF0_CALVF</name>
<reference evidence="1 2" key="1">
    <citation type="journal article" date="2016" name="Mol. Biol. Evol.">
        <title>Comparative Genomics of Early-Diverging Mushroom-Forming Fungi Provides Insights into the Origins of Lignocellulose Decay Capabilities.</title>
        <authorList>
            <person name="Nagy L.G."/>
            <person name="Riley R."/>
            <person name="Tritt A."/>
            <person name="Adam C."/>
            <person name="Daum C."/>
            <person name="Floudas D."/>
            <person name="Sun H."/>
            <person name="Yadav J.S."/>
            <person name="Pangilinan J."/>
            <person name="Larsson K.H."/>
            <person name="Matsuura K."/>
            <person name="Barry K."/>
            <person name="Labutti K."/>
            <person name="Kuo R."/>
            <person name="Ohm R.A."/>
            <person name="Bhattacharya S.S."/>
            <person name="Shirouzu T."/>
            <person name="Yoshinaga Y."/>
            <person name="Martin F.M."/>
            <person name="Grigoriev I.V."/>
            <person name="Hibbett D.S."/>
        </authorList>
    </citation>
    <scope>NUCLEOTIDE SEQUENCE [LARGE SCALE GENOMIC DNA]</scope>
    <source>
        <strain evidence="1 2">TUFC12733</strain>
    </source>
</reference>
<gene>
    <name evidence="1" type="ORF">CALVIDRAFT_306912</name>
</gene>
<organism evidence="1 2">
    <name type="scientific">Calocera viscosa (strain TUFC12733)</name>
    <dbReference type="NCBI Taxonomy" id="1330018"/>
    <lineage>
        <taxon>Eukaryota</taxon>
        <taxon>Fungi</taxon>
        <taxon>Dikarya</taxon>
        <taxon>Basidiomycota</taxon>
        <taxon>Agaricomycotina</taxon>
        <taxon>Dacrymycetes</taxon>
        <taxon>Dacrymycetales</taxon>
        <taxon>Dacrymycetaceae</taxon>
        <taxon>Calocera</taxon>
    </lineage>
</organism>
<sequence length="450" mass="50988">MSSSSLNLDPILDNSISFSRVAYEKARLPPTLVIGPYTMYMLSNNWPTAALHDLGIKAIDFPVRNGDVAREVLKYFLSGTPLLSRLEIHAHPDSRILNFDSFERIPVFELAQRFTPKLATLVVKGVLLNVGQLSPWSLRNLDIGMGIERRLSAWSLRNLEIVAGPVVHQSPNWCFADWCLVLENLPALERLVIEDMAEDEETWREAYSALAGGRRIFRVLRGQRTKLVTPPALRVLRLKTGLYMAVTFLTLLSATNLSDMSLWIPLPATVVTWDRYCHILRVVADYYWAKLAVLRLLETANASQVDSNLFEPFSSLEVLEWNYDDCVEVILSNTDVEQAQLLPKLKTLRLHGGLPFRTRYGAEVAHLNDRLLNLIRKRASAGVPLQRVLIDQGHVDEIITTYPTLLTAPVELGWFKTCDSLQGFKEDLEPEWALFSEEKRANWCGYAQVS</sequence>
<protein>
    <recommendedName>
        <fullName evidence="3">F-box domain-containing protein</fullName>
    </recommendedName>
</protein>
<evidence type="ECO:0000313" key="2">
    <source>
        <dbReference type="Proteomes" id="UP000076738"/>
    </source>
</evidence>
<evidence type="ECO:0008006" key="3">
    <source>
        <dbReference type="Google" id="ProtNLM"/>
    </source>
</evidence>
<dbReference type="EMBL" id="KV417310">
    <property type="protein sequence ID" value="KZO92478.1"/>
    <property type="molecule type" value="Genomic_DNA"/>
</dbReference>